<name>A0A4R1MFU7_9FIRM</name>
<dbReference type="AlphaFoldDB" id="A0A4R1MFU7"/>
<evidence type="ECO:0000313" key="1">
    <source>
        <dbReference type="EMBL" id="TCK90622.1"/>
    </source>
</evidence>
<dbReference type="OrthoDB" id="9787986at2"/>
<evidence type="ECO:0000313" key="2">
    <source>
        <dbReference type="Proteomes" id="UP000294545"/>
    </source>
</evidence>
<protein>
    <submittedName>
        <fullName evidence="1">Uncharacterized protein</fullName>
    </submittedName>
</protein>
<accession>A0A4R1MFU7</accession>
<reference evidence="1 2" key="1">
    <citation type="submission" date="2019-03" db="EMBL/GenBank/DDBJ databases">
        <title>Genomic Encyclopedia of Type Strains, Phase IV (KMG-IV): sequencing the most valuable type-strain genomes for metagenomic binning, comparative biology and taxonomic classification.</title>
        <authorList>
            <person name="Goeker M."/>
        </authorList>
    </citation>
    <scope>NUCLEOTIDE SEQUENCE [LARGE SCALE GENOMIC DNA]</scope>
    <source>
        <strain evidence="1 2">DSM 24176</strain>
    </source>
</reference>
<dbReference type="EMBL" id="SMGQ01000015">
    <property type="protein sequence ID" value="TCK90622.1"/>
    <property type="molecule type" value="Genomic_DNA"/>
</dbReference>
<dbReference type="InterPro" id="IPR043779">
    <property type="entry name" value="DUF5721"/>
</dbReference>
<dbReference type="Pfam" id="PF18988">
    <property type="entry name" value="DUF5721"/>
    <property type="match status" value="1"/>
</dbReference>
<dbReference type="Proteomes" id="UP000294545">
    <property type="component" value="Unassembled WGS sequence"/>
</dbReference>
<proteinExistence type="predicted"/>
<dbReference type="RefSeq" id="WP_132283066.1">
    <property type="nucleotide sequence ID" value="NZ_SMGQ01000015.1"/>
</dbReference>
<gene>
    <name evidence="1" type="ORF">EDC19_2391</name>
</gene>
<organism evidence="1 2">
    <name type="scientific">Natranaerovirga hydrolytica</name>
    <dbReference type="NCBI Taxonomy" id="680378"/>
    <lineage>
        <taxon>Bacteria</taxon>
        <taxon>Bacillati</taxon>
        <taxon>Bacillota</taxon>
        <taxon>Clostridia</taxon>
        <taxon>Lachnospirales</taxon>
        <taxon>Natranaerovirgaceae</taxon>
        <taxon>Natranaerovirga</taxon>
    </lineage>
</organism>
<keyword evidence="2" id="KW-1185">Reference proteome</keyword>
<comment type="caution">
    <text evidence="1">The sequence shown here is derived from an EMBL/GenBank/DDBJ whole genome shotgun (WGS) entry which is preliminary data.</text>
</comment>
<sequence length="163" mass="19008">MISLRAVEIKDFMEKLFKSHLFDDYNVSNVDIATFTNFNITGTLNKQYFDTGELETLDTQELIQWCKVKNIVFTIIKGQKPPLSLKIIFSLPPEKIHKFIAYHHLDIATDQIDGLFLNIKYSDNILTCTTGTSLKIFTLDKTIEQLWDDYTRKFFTKNEIIVD</sequence>